<feature type="region of interest" description="Disordered" evidence="5">
    <location>
        <begin position="444"/>
        <end position="481"/>
    </location>
</feature>
<protein>
    <recommendedName>
        <fullName evidence="10">SURP motif domain-containing protein</fullName>
    </recommendedName>
</protein>
<evidence type="ECO:0000313" key="8">
    <source>
        <dbReference type="EMBL" id="KAF3492628.1"/>
    </source>
</evidence>
<dbReference type="PANTHER" id="PTHR23340">
    <property type="entry name" value="ARGININE/SERINE RICH SPLICING FACTOR SF4/14"/>
    <property type="match status" value="1"/>
</dbReference>
<dbReference type="InterPro" id="IPR000467">
    <property type="entry name" value="G_patch_dom"/>
</dbReference>
<dbReference type="Proteomes" id="UP000266723">
    <property type="component" value="Unassembled WGS sequence"/>
</dbReference>
<feature type="compositionally biased region" description="Basic residues" evidence="5">
    <location>
        <begin position="84"/>
        <end position="98"/>
    </location>
</feature>
<evidence type="ECO:0008006" key="10">
    <source>
        <dbReference type="Google" id="ProtNLM"/>
    </source>
</evidence>
<feature type="compositionally biased region" description="Polar residues" evidence="5">
    <location>
        <begin position="408"/>
        <end position="424"/>
    </location>
</feature>
<feature type="compositionally biased region" description="Polar residues" evidence="5">
    <location>
        <begin position="104"/>
        <end position="116"/>
    </location>
</feature>
<keyword evidence="9" id="KW-1185">Reference proteome</keyword>
<evidence type="ECO:0000313" key="9">
    <source>
        <dbReference type="Proteomes" id="UP000266723"/>
    </source>
</evidence>
<dbReference type="PROSITE" id="PS50128">
    <property type="entry name" value="SURP"/>
    <property type="match status" value="1"/>
</dbReference>
<dbReference type="SMART" id="SM00443">
    <property type="entry name" value="G_patch"/>
    <property type="match status" value="1"/>
</dbReference>
<dbReference type="SUPFAM" id="SSF109905">
    <property type="entry name" value="Surp module (SWAP domain)"/>
    <property type="match status" value="1"/>
</dbReference>
<dbReference type="PANTHER" id="PTHR23340:SF0">
    <property type="entry name" value="SURP AND G-PATCH DOMAIN-CONTAINING PROTEIN 1 ISOFORM X1"/>
    <property type="match status" value="1"/>
</dbReference>
<evidence type="ECO:0000259" key="6">
    <source>
        <dbReference type="PROSITE" id="PS50128"/>
    </source>
</evidence>
<dbReference type="SMART" id="SM00648">
    <property type="entry name" value="SWAP"/>
    <property type="match status" value="1"/>
</dbReference>
<dbReference type="InterPro" id="IPR035967">
    <property type="entry name" value="SWAP/Surp_sf"/>
</dbReference>
<evidence type="ECO:0000256" key="5">
    <source>
        <dbReference type="SAM" id="MobiDB-lite"/>
    </source>
</evidence>
<reference evidence="8 9" key="1">
    <citation type="journal article" date="2020" name="BMC Genomics">
        <title>Intraspecific diversification of the crop wild relative Brassica cretica Lam. using demographic model selection.</title>
        <authorList>
            <person name="Kioukis A."/>
            <person name="Michalopoulou V.A."/>
            <person name="Briers L."/>
            <person name="Pirintsos S."/>
            <person name="Studholme D.J."/>
            <person name="Pavlidis P."/>
            <person name="Sarris P.F."/>
        </authorList>
    </citation>
    <scope>NUCLEOTIDE SEQUENCE [LARGE SCALE GENOMIC DNA]</scope>
    <source>
        <strain evidence="9">cv. PFS-1207/04</strain>
    </source>
</reference>
<feature type="compositionally biased region" description="Polar residues" evidence="5">
    <location>
        <begin position="373"/>
        <end position="389"/>
    </location>
</feature>
<dbReference type="Gene3D" id="1.10.10.790">
    <property type="entry name" value="Surp module"/>
    <property type="match status" value="1"/>
</dbReference>
<comment type="subcellular location">
    <subcellularLocation>
        <location evidence="1">Nucleus</location>
    </subcellularLocation>
</comment>
<feature type="compositionally biased region" description="Basic and acidic residues" evidence="5">
    <location>
        <begin position="258"/>
        <end position="278"/>
    </location>
</feature>
<evidence type="ECO:0000256" key="2">
    <source>
        <dbReference type="ARBA" id="ARBA00022664"/>
    </source>
</evidence>
<keyword evidence="4" id="KW-0539">Nucleus</keyword>
<feature type="compositionally biased region" description="Polar residues" evidence="5">
    <location>
        <begin position="465"/>
        <end position="475"/>
    </location>
</feature>
<keyword evidence="2" id="KW-0507">mRNA processing</keyword>
<dbReference type="PROSITE" id="PS50174">
    <property type="entry name" value="G_PATCH"/>
    <property type="match status" value="1"/>
</dbReference>
<organism evidence="8 9">
    <name type="scientific">Brassica cretica</name>
    <name type="common">Mustard</name>
    <dbReference type="NCBI Taxonomy" id="69181"/>
    <lineage>
        <taxon>Eukaryota</taxon>
        <taxon>Viridiplantae</taxon>
        <taxon>Streptophyta</taxon>
        <taxon>Embryophyta</taxon>
        <taxon>Tracheophyta</taxon>
        <taxon>Spermatophyta</taxon>
        <taxon>Magnoliopsida</taxon>
        <taxon>eudicotyledons</taxon>
        <taxon>Gunneridae</taxon>
        <taxon>Pentapetalae</taxon>
        <taxon>rosids</taxon>
        <taxon>malvids</taxon>
        <taxon>Brassicales</taxon>
        <taxon>Brassicaceae</taxon>
        <taxon>Brassiceae</taxon>
        <taxon>Brassica</taxon>
    </lineage>
</organism>
<evidence type="ECO:0000256" key="1">
    <source>
        <dbReference type="ARBA" id="ARBA00004123"/>
    </source>
</evidence>
<dbReference type="Pfam" id="PF01585">
    <property type="entry name" value="G-patch"/>
    <property type="match status" value="1"/>
</dbReference>
<feature type="region of interest" description="Disordered" evidence="5">
    <location>
        <begin position="408"/>
        <end position="428"/>
    </location>
</feature>
<evidence type="ECO:0000259" key="7">
    <source>
        <dbReference type="PROSITE" id="PS50174"/>
    </source>
</evidence>
<feature type="region of interest" description="Disordered" evidence="5">
    <location>
        <begin position="243"/>
        <end position="301"/>
    </location>
</feature>
<feature type="compositionally biased region" description="Low complexity" evidence="5">
    <location>
        <begin position="16"/>
        <end position="35"/>
    </location>
</feature>
<feature type="domain" description="G-patch" evidence="7">
    <location>
        <begin position="519"/>
        <end position="574"/>
    </location>
</feature>
<evidence type="ECO:0000256" key="4">
    <source>
        <dbReference type="ARBA" id="ARBA00023242"/>
    </source>
</evidence>
<name>A0ABQ7A4M7_BRACR</name>
<comment type="caution">
    <text evidence="8">The sequence shown here is derived from an EMBL/GenBank/DDBJ whole genome shotgun (WGS) entry which is preliminary data.</text>
</comment>
<accession>A0ABQ7A4M7</accession>
<feature type="region of interest" description="Disordered" evidence="5">
    <location>
        <begin position="1"/>
        <end position="132"/>
    </location>
</feature>
<feature type="compositionally biased region" description="Basic residues" evidence="5">
    <location>
        <begin position="41"/>
        <end position="55"/>
    </location>
</feature>
<proteinExistence type="predicted"/>
<feature type="compositionally biased region" description="Basic and acidic residues" evidence="5">
    <location>
        <begin position="444"/>
        <end position="459"/>
    </location>
</feature>
<dbReference type="InterPro" id="IPR000061">
    <property type="entry name" value="Surp"/>
</dbReference>
<sequence>MQRSSFGGDSVKKRSSSSGSVKKRSYSGGSMQRSSSGGGWVKKRSSGGGSVKKRSYGMQCGRSMKKRSSGGGSKKMSSSDGGSMKKRSSGGGSVKKRRPEHDVVTTSTVAYQTSNNHRQSSISSHGHRRSSVGPSPFTLSFFLFQVRASEPLAMDKGAPPPTIFVNDGSFMERFRQLQQEKDDAKDKVPHVVEESKPVKIISGISNPRPSSATKVSIGFKTNDAQKKGGKLAFSLKQKSKLLAPPVKLGEEEDEDEGDVKIDHGSAKRPKLEQGRDTPAKSAKVSDVAPPPAPSDPTVKNATDKLASFVAKNGRAFEDVTRQKNPGDTLFKFLFDESCADYKYYAFRLSEEEKSISQAKESGGLHSGDAGPRMSTTPITSQKPAQQQRGYQIPASALYDASVESGASSRSAQASVTRPNNSDSFSAPRAADPISMMEFYMKKAAQEEKMRRPRQSKDEMPPPASLQGSSAIPSTDSGKRGHHMGDYIPPEELDKFLAKCDDVAALKATKEAAEKAKIQADNVGHKLLSKMGWKEGAYLLALSCEGIGSSRKGMADPIMAGDVKTNNLGVGASAPGEVNPEDDIYEQYKKRMMLGYKHRPNPLGNPRKAYY</sequence>
<feature type="domain" description="SURP motif" evidence="6">
    <location>
        <begin position="301"/>
        <end position="344"/>
    </location>
</feature>
<gene>
    <name evidence="8" type="ORF">DY000_02055884</name>
</gene>
<dbReference type="Pfam" id="PF01805">
    <property type="entry name" value="Surp"/>
    <property type="match status" value="1"/>
</dbReference>
<dbReference type="EMBL" id="QGKV02002055">
    <property type="protein sequence ID" value="KAF3492628.1"/>
    <property type="molecule type" value="Genomic_DNA"/>
</dbReference>
<feature type="region of interest" description="Disordered" evidence="5">
    <location>
        <begin position="352"/>
        <end position="389"/>
    </location>
</feature>
<evidence type="ECO:0000256" key="3">
    <source>
        <dbReference type="ARBA" id="ARBA00023187"/>
    </source>
</evidence>
<keyword evidence="3" id="KW-0508">mRNA splicing</keyword>
<dbReference type="InterPro" id="IPR040169">
    <property type="entry name" value="SUGP1/2"/>
</dbReference>